<reference evidence="3 4" key="1">
    <citation type="submission" date="2014-04" db="EMBL/GenBank/DDBJ databases">
        <authorList>
            <person name="Sears C."/>
            <person name="Carroll K."/>
            <person name="Sack B.R."/>
            <person name="Qadri F."/>
            <person name="Myers L.L."/>
            <person name="Chung G.-T."/>
            <person name="Escheverria P."/>
            <person name="Fraser C.M."/>
            <person name="Sadzewicz L."/>
            <person name="Shefchek K.A."/>
            <person name="Tallon L."/>
            <person name="Das S.P."/>
            <person name="Daugherty S."/>
            <person name="Mongodin E.F."/>
        </authorList>
    </citation>
    <scope>NUCLEOTIDE SEQUENCE [LARGE SCALE GENOMIC DNA]</scope>
    <source>
        <strain evidence="4">3775 SL(B) 10 (iv)</strain>
    </source>
</reference>
<feature type="signal peptide" evidence="2">
    <location>
        <begin position="1"/>
        <end position="23"/>
    </location>
</feature>
<dbReference type="PATRIC" id="fig|1339350.3.peg.280"/>
<keyword evidence="1" id="KW-0175">Coiled coil</keyword>
<evidence type="ECO:0000256" key="2">
    <source>
        <dbReference type="SAM" id="SignalP"/>
    </source>
</evidence>
<dbReference type="AlphaFoldDB" id="A0A078REH3"/>
<organism evidence="3 4">
    <name type="scientific">Phocaeicola vulgatus str. 3775 SL</name>
    <name type="common">B</name>
    <name type="synonym">iv</name>
    <dbReference type="NCBI Taxonomy" id="1339350"/>
    <lineage>
        <taxon>Bacteria</taxon>
        <taxon>Pseudomonadati</taxon>
        <taxon>Bacteroidota</taxon>
        <taxon>Bacteroidia</taxon>
        <taxon>Bacteroidales</taxon>
        <taxon>Bacteroidaceae</taxon>
        <taxon>Phocaeicola</taxon>
    </lineage>
</organism>
<comment type="caution">
    <text evidence="3">The sequence shown here is derived from an EMBL/GenBank/DDBJ whole genome shotgun (WGS) entry which is preliminary data.</text>
</comment>
<name>A0A078REH3_PHOVU</name>
<accession>A0A078REH3</accession>
<evidence type="ECO:0000256" key="1">
    <source>
        <dbReference type="SAM" id="Coils"/>
    </source>
</evidence>
<protein>
    <recommendedName>
        <fullName evidence="5">DUF4988 domain-containing protein</fullName>
    </recommendedName>
</protein>
<gene>
    <name evidence="3" type="ORF">M097_0295</name>
</gene>
<feature type="coiled-coil region" evidence="1">
    <location>
        <begin position="25"/>
        <end position="52"/>
    </location>
</feature>
<sequence length="828" mass="89224">MNKKFLSAILFGALMVSSTGTFVSCKDYDDDIDQINQKLDGVEATVADLQKKIGDGAFVKSITPTADGFTVTMSDGSSTTITGIKGDKGEAGKDGAEWTIIDGYWACNGEKTTVKAEAVDGKDGQKEVEKREDGWYLWNGTAFEKVTVDTPAVVGVPYYQEDATDPNYIVMHIFDANGKDEQTVRLPMTEGLAQIAMLSNKDLTIYYSIATADKALQAWEGPKGAPAKGDYMITYSDDSLMVQVAPNNYDLSKTALKLVNSKNEEAPVTLGAAVAYEGLYTRAAVSANGLYQIPFSIETITDEIVKAYSEVDGKRPALALVASDKVRSTYETSLIIEKPESIDSWSFYINKKNNTPNNRIEPGKTGTLKVNGENADKLYDAFLTMDTKTYANAKADSIKYGIKTDGLTISCSANAKYSLPFVVHTLDVTGKIMKTEGVYVQFSEEAAESTITLAEQAHIATAKVEDQKLVVDLAAYFDKMSEADRILWNADARMLLNNTNVSFVYTDESTGKEETVDVVSGLIAGFTKLKKDGKTEATNNADIAKLGINFVNNYGEIMLGNGVYTAKITVEINGENGTKETQTIVIPFTIANPTTAEITSQYTFDPAFYANGVLTVIDGTSIDLSTMISVKDGAAIDYTGLKAAKELTVSGTVLTMGADAKANTAYDVKGLKVTYLGGRSYDMPAFKVKFVDSKTYIADMAKASFSLVSGNAEDANSDKVFYAEKADSKAGIVNFYKVTNAGGKFVADDKVVVVGFDALVDGTDKTFASDLIKVEVSEKNDIVVTAQKRITVDTNVVVPVKLTVTNADGTNATVYASFTVTVKAYPVQ</sequence>
<evidence type="ECO:0000313" key="4">
    <source>
        <dbReference type="Proteomes" id="UP000028134"/>
    </source>
</evidence>
<dbReference type="RefSeq" id="WP_032944183.1">
    <property type="nucleotide sequence ID" value="NZ_JNHI01000002.1"/>
</dbReference>
<evidence type="ECO:0000313" key="3">
    <source>
        <dbReference type="EMBL" id="KDS33136.1"/>
    </source>
</evidence>
<dbReference type="EMBL" id="JNHI01000002">
    <property type="protein sequence ID" value="KDS33136.1"/>
    <property type="molecule type" value="Genomic_DNA"/>
</dbReference>
<evidence type="ECO:0008006" key="5">
    <source>
        <dbReference type="Google" id="ProtNLM"/>
    </source>
</evidence>
<keyword evidence="2" id="KW-0732">Signal</keyword>
<proteinExistence type="predicted"/>
<feature type="chain" id="PRO_5001744451" description="DUF4988 domain-containing protein" evidence="2">
    <location>
        <begin position="24"/>
        <end position="828"/>
    </location>
</feature>
<dbReference type="PROSITE" id="PS51257">
    <property type="entry name" value="PROKAR_LIPOPROTEIN"/>
    <property type="match status" value="1"/>
</dbReference>
<dbReference type="Proteomes" id="UP000028134">
    <property type="component" value="Unassembled WGS sequence"/>
</dbReference>